<dbReference type="AlphaFoldDB" id="A0A140IEH8"/>
<keyword evidence="1" id="KW-0812">Transmembrane</keyword>
<dbReference type="STRING" id="1134435.AC731_003885"/>
<evidence type="ECO:0008006" key="4">
    <source>
        <dbReference type="Google" id="ProtNLM"/>
    </source>
</evidence>
<dbReference type="EMBL" id="CP014646">
    <property type="protein sequence ID" value="AMO36153.1"/>
    <property type="molecule type" value="Genomic_DNA"/>
</dbReference>
<evidence type="ECO:0000313" key="2">
    <source>
        <dbReference type="EMBL" id="AMO36153.1"/>
    </source>
</evidence>
<gene>
    <name evidence="2" type="ORF">AC731_003885</name>
</gene>
<protein>
    <recommendedName>
        <fullName evidence="4">DUF2788 domain-containing protein</fullName>
    </recommendedName>
</protein>
<dbReference type="KEGG" id="thu:AC731_003885"/>
<accession>A0A140IEH8</accession>
<proteinExistence type="predicted"/>
<keyword evidence="1" id="KW-0472">Membrane</keyword>
<sequence>MDNEILIFGLTMAEFEDISLKVCFTALILYMLFIIGNLAKESKAGKYGAMWMFIGLGLGFIGFVAKGFIQRLLGIE</sequence>
<dbReference type="RefSeq" id="WP_004251977.1">
    <property type="nucleotide sequence ID" value="NZ_CP014646.1"/>
</dbReference>
<dbReference type="Pfam" id="PF10981">
    <property type="entry name" value="DUF2788"/>
    <property type="match status" value="1"/>
</dbReference>
<name>A0A140IEH8_9RHOO</name>
<dbReference type="Proteomes" id="UP000036902">
    <property type="component" value="Chromosome"/>
</dbReference>
<feature type="transmembrane region" description="Helical" evidence="1">
    <location>
        <begin position="18"/>
        <end position="39"/>
    </location>
</feature>
<feature type="transmembrane region" description="Helical" evidence="1">
    <location>
        <begin position="51"/>
        <end position="69"/>
    </location>
</feature>
<reference evidence="3" key="1">
    <citation type="submission" date="2016-03" db="EMBL/GenBank/DDBJ databases">
        <authorList>
            <person name="Ma C."/>
            <person name="Zhou S."/>
            <person name="Yang G."/>
        </authorList>
    </citation>
    <scope>NUCLEOTIDE SEQUENCE [LARGE SCALE GENOMIC DNA]</scope>
    <source>
        <strain evidence="3">SgZ-1</strain>
    </source>
</reference>
<organism evidence="2 3">
    <name type="scientific">Thauera humireducens</name>
    <dbReference type="NCBI Taxonomy" id="1134435"/>
    <lineage>
        <taxon>Bacteria</taxon>
        <taxon>Pseudomonadati</taxon>
        <taxon>Pseudomonadota</taxon>
        <taxon>Betaproteobacteria</taxon>
        <taxon>Rhodocyclales</taxon>
        <taxon>Zoogloeaceae</taxon>
        <taxon>Thauera</taxon>
    </lineage>
</organism>
<keyword evidence="1" id="KW-1133">Transmembrane helix</keyword>
<evidence type="ECO:0000313" key="3">
    <source>
        <dbReference type="Proteomes" id="UP000036902"/>
    </source>
</evidence>
<keyword evidence="3" id="KW-1185">Reference proteome</keyword>
<dbReference type="InterPro" id="IPR021249">
    <property type="entry name" value="DUF2788"/>
</dbReference>
<evidence type="ECO:0000256" key="1">
    <source>
        <dbReference type="SAM" id="Phobius"/>
    </source>
</evidence>